<keyword evidence="5" id="KW-0833">Ubl conjugation pathway</keyword>
<keyword evidence="12" id="KW-1185">Reference proteome</keyword>
<evidence type="ECO:0000256" key="4">
    <source>
        <dbReference type="ARBA" id="ARBA00022771"/>
    </source>
</evidence>
<reference evidence="11" key="1">
    <citation type="submission" date="2021-03" db="EMBL/GenBank/DDBJ databases">
        <title>Revisited historic fungal species revealed as producer of novel bioactive compounds through whole genome sequencing and comparative genomics.</title>
        <authorList>
            <person name="Vignolle G.A."/>
            <person name="Hochenegger N."/>
            <person name="Mach R.L."/>
            <person name="Mach-Aigner A.R."/>
            <person name="Javad Rahimi M."/>
            <person name="Salim K.A."/>
            <person name="Chan C.M."/>
            <person name="Lim L.B.L."/>
            <person name="Cai F."/>
            <person name="Druzhinina I.S."/>
            <person name="U'Ren J.M."/>
            <person name="Derntl C."/>
        </authorList>
    </citation>
    <scope>NUCLEOTIDE SEQUENCE</scope>
    <source>
        <strain evidence="11">TUCIM 5799</strain>
    </source>
</reference>
<evidence type="ECO:0000313" key="12">
    <source>
        <dbReference type="Proteomes" id="UP000829685"/>
    </source>
</evidence>
<feature type="domain" description="VWFA" evidence="9">
    <location>
        <begin position="11"/>
        <end position="225"/>
    </location>
</feature>
<organism evidence="11 12">
    <name type="scientific">Neoarthrinium moseri</name>
    <dbReference type="NCBI Taxonomy" id="1658444"/>
    <lineage>
        <taxon>Eukaryota</taxon>
        <taxon>Fungi</taxon>
        <taxon>Dikarya</taxon>
        <taxon>Ascomycota</taxon>
        <taxon>Pezizomycotina</taxon>
        <taxon>Sordariomycetes</taxon>
        <taxon>Xylariomycetidae</taxon>
        <taxon>Amphisphaeriales</taxon>
        <taxon>Apiosporaceae</taxon>
        <taxon>Neoarthrinium</taxon>
    </lineage>
</organism>
<feature type="domain" description="RING-type" evidence="10">
    <location>
        <begin position="865"/>
        <end position="1056"/>
    </location>
</feature>
<dbReference type="EMBL" id="JAFIMR010000002">
    <property type="protein sequence ID" value="KAI1880523.1"/>
    <property type="molecule type" value="Genomic_DNA"/>
</dbReference>
<accession>A0A9P9WWS7</accession>
<name>A0A9P9WWS7_9PEZI</name>
<dbReference type="InterPro" id="IPR001841">
    <property type="entry name" value="Znf_RING"/>
</dbReference>
<sequence length="1071" mass="119872">MAESERPQIYDLLILTDATASMGTYLSALSESLPKIISVSTLTDAFARIGVIAYRDYCGGELVEWSGWYGRDGDVDRDELLAFTRRLHPLYGGDWPEATKTGLAKAYSVMRAEAKTLILLYTDAPPHMAWDNGKNRRQETKYLKQDCRLGPSGSLFSDWVSAAKTLAGQSQQLKEKKEAQVFSIIQSHLVDTIGPYLYMAHQTRGSCFKIDHADSNLISELSMSLLLAWMGVNKAGAARALQATDLTYLDADTIDDLKSEGDAKVEQLFLRVDDKDKEALLKSNIRYNRLENDDELRVVVTSRKTPVLDFSKRYISDESYREIVVENLKKIIREDVSSMALNPVFGSLWRVVCNDRKNDARDGLIQDFGASIEKISRLDEKAKMRAWLEESYNYVAEITALIEDVPESDKYPCVFLDPTQDWTMPMNEQEDANGGDHDLKTFTRDELLEIGRSCDYKILRRLGKVLTRMTYVKDRESLPAHVAGMSEEDLPRIPLVLAKSQYNRQFWKILLHTVLPGTKLGARAAALLAALSIRMGMKPLIDAADWEMAAWKNNWNNLEIPETWNTNCLALILDADNDFEARRHAGAVSADLPEDAALLSDNDRRLFETLVDYSMLKANINTTLTAKVGWRPDKSKVPIGPLAICKTCRFPRSVTVMAPGGVCGLCISPADEFIHGRTKAQAILLNVSKDQSESVEATWVECSTSTCRAQYIVYDVEGLRVRPKCHYCRVQSKIAAPWVECNKCLNRMIWPEEYRPTDRNVSKNFHCMACDSGCATVVDVETTPKNLREENGDKWLLRNEHKIAKPLGDMSLFKTISAAGIEDFVTKVEILPDTDAELRIRGKLVHNTAEIKASLNSWIKSRRVESGTCSLCFSNFKKRDLRSACGRSGCGQRICESCQGSWYGMNTRGRLINIAALCCPFCRRTPAPGAVPRSDVVFLGNLRDAVNEAGTWIYGWCNGCGFAKRFMERVCAQGAPAEVSHWDCEACIENKAASSSDAERRANTRHCPSCDVATQKLSGCDHIECACGAHWCFFCGKACELDDIYEHMQDEHGGFYGVLGVEEEDGGDGDY</sequence>
<dbReference type="PROSITE" id="PS51873">
    <property type="entry name" value="TRIAD"/>
    <property type="match status" value="1"/>
</dbReference>
<keyword evidence="6" id="KW-0862">Zinc</keyword>
<dbReference type="Gene3D" id="3.40.50.410">
    <property type="entry name" value="von Willebrand factor, type A domain"/>
    <property type="match status" value="1"/>
</dbReference>
<dbReference type="PROSITE" id="PS50089">
    <property type="entry name" value="ZF_RING_2"/>
    <property type="match status" value="1"/>
</dbReference>
<evidence type="ECO:0000256" key="5">
    <source>
        <dbReference type="ARBA" id="ARBA00022786"/>
    </source>
</evidence>
<evidence type="ECO:0000256" key="3">
    <source>
        <dbReference type="ARBA" id="ARBA00022737"/>
    </source>
</evidence>
<dbReference type="SUPFAM" id="SSF53300">
    <property type="entry name" value="vWA-like"/>
    <property type="match status" value="1"/>
</dbReference>
<evidence type="ECO:0000256" key="2">
    <source>
        <dbReference type="ARBA" id="ARBA00022723"/>
    </source>
</evidence>
<feature type="domain" description="RING-type" evidence="8">
    <location>
        <begin position="869"/>
        <end position="923"/>
    </location>
</feature>
<keyword evidence="2" id="KW-0479">Metal-binding</keyword>
<dbReference type="Gene3D" id="1.20.120.1750">
    <property type="match status" value="1"/>
</dbReference>
<evidence type="ECO:0000256" key="7">
    <source>
        <dbReference type="PROSITE-ProRule" id="PRU00175"/>
    </source>
</evidence>
<dbReference type="SUPFAM" id="SSF57850">
    <property type="entry name" value="RING/U-box"/>
    <property type="match status" value="1"/>
</dbReference>
<dbReference type="GO" id="GO:0016740">
    <property type="term" value="F:transferase activity"/>
    <property type="evidence" value="ECO:0007669"/>
    <property type="project" value="UniProtKB-KW"/>
</dbReference>
<evidence type="ECO:0000256" key="6">
    <source>
        <dbReference type="ARBA" id="ARBA00022833"/>
    </source>
</evidence>
<evidence type="ECO:0000259" key="10">
    <source>
        <dbReference type="PROSITE" id="PS51873"/>
    </source>
</evidence>
<dbReference type="Proteomes" id="UP000829685">
    <property type="component" value="Unassembled WGS sequence"/>
</dbReference>
<dbReference type="InterPro" id="IPR002035">
    <property type="entry name" value="VWF_A"/>
</dbReference>
<evidence type="ECO:0000313" key="11">
    <source>
        <dbReference type="EMBL" id="KAI1880523.1"/>
    </source>
</evidence>
<dbReference type="Pfam" id="PF26200">
    <property type="entry name" value="Rcat_RNF216"/>
    <property type="match status" value="1"/>
</dbReference>
<keyword evidence="1" id="KW-0808">Transferase</keyword>
<dbReference type="PROSITE" id="PS50234">
    <property type="entry name" value="VWFA"/>
    <property type="match status" value="1"/>
</dbReference>
<evidence type="ECO:0000256" key="1">
    <source>
        <dbReference type="ARBA" id="ARBA00022679"/>
    </source>
</evidence>
<dbReference type="AlphaFoldDB" id="A0A9P9WWS7"/>
<dbReference type="InterPro" id="IPR044066">
    <property type="entry name" value="TRIAD_supradom"/>
</dbReference>
<gene>
    <name evidence="11" type="ORF">JX265_000763</name>
</gene>
<protein>
    <recommendedName>
        <fullName evidence="13">Dihydroxyacid dehydratase</fullName>
    </recommendedName>
</protein>
<evidence type="ECO:0008006" key="13">
    <source>
        <dbReference type="Google" id="ProtNLM"/>
    </source>
</evidence>
<evidence type="ECO:0000259" key="9">
    <source>
        <dbReference type="PROSITE" id="PS50234"/>
    </source>
</evidence>
<proteinExistence type="predicted"/>
<evidence type="ECO:0000259" key="8">
    <source>
        <dbReference type="PROSITE" id="PS50089"/>
    </source>
</evidence>
<dbReference type="GO" id="GO:0008270">
    <property type="term" value="F:zinc ion binding"/>
    <property type="evidence" value="ECO:0007669"/>
    <property type="project" value="UniProtKB-KW"/>
</dbReference>
<dbReference type="CDD" id="cd20336">
    <property type="entry name" value="Rcat_RBR"/>
    <property type="match status" value="1"/>
</dbReference>
<dbReference type="InterPro" id="IPR036465">
    <property type="entry name" value="vWFA_dom_sf"/>
</dbReference>
<keyword evidence="4 7" id="KW-0863">Zinc-finger</keyword>
<comment type="caution">
    <text evidence="11">The sequence shown here is derived from an EMBL/GenBank/DDBJ whole genome shotgun (WGS) entry which is preliminary data.</text>
</comment>
<keyword evidence="3" id="KW-0677">Repeat</keyword>